<protein>
    <submittedName>
        <fullName evidence="1">Uncharacterized protein</fullName>
    </submittedName>
</protein>
<evidence type="ECO:0000313" key="1">
    <source>
        <dbReference type="EMBL" id="OHA58655.1"/>
    </source>
</evidence>
<reference evidence="1 2" key="1">
    <citation type="journal article" date="2016" name="Nat. Commun.">
        <title>Thousands of microbial genomes shed light on interconnected biogeochemical processes in an aquifer system.</title>
        <authorList>
            <person name="Anantharaman K."/>
            <person name="Brown C.T."/>
            <person name="Hug L.A."/>
            <person name="Sharon I."/>
            <person name="Castelle C.J."/>
            <person name="Probst A.J."/>
            <person name="Thomas B.C."/>
            <person name="Singh A."/>
            <person name="Wilkins M.J."/>
            <person name="Karaoz U."/>
            <person name="Brodie E.L."/>
            <person name="Williams K.H."/>
            <person name="Hubbard S.S."/>
            <person name="Banfield J.F."/>
        </authorList>
    </citation>
    <scope>NUCLEOTIDE SEQUENCE [LARGE SCALE GENOMIC DNA]</scope>
</reference>
<comment type="caution">
    <text evidence="1">The sequence shown here is derived from an EMBL/GenBank/DDBJ whole genome shotgun (WGS) entry which is preliminary data.</text>
</comment>
<name>A0A1G2QDJ2_9BACT</name>
<evidence type="ECO:0000313" key="2">
    <source>
        <dbReference type="Proteomes" id="UP000177043"/>
    </source>
</evidence>
<dbReference type="AlphaFoldDB" id="A0A1G2QDJ2"/>
<proteinExistence type="predicted"/>
<organism evidence="1 2">
    <name type="scientific">Candidatus Vogelbacteria bacterium RIFOXYD1_FULL_44_32</name>
    <dbReference type="NCBI Taxonomy" id="1802438"/>
    <lineage>
        <taxon>Bacteria</taxon>
        <taxon>Candidatus Vogeliibacteriota</taxon>
    </lineage>
</organism>
<sequence length="119" mass="13102">MPEDGRPSLTERATTVLMCGEDIFVNECELRLRPPEYMGYDVGCTYPYVAVGTSLFVILYKGISNGTGIVGIVTDEIIPTEGLVTVRLLVPNFHHPMVYEHATAQNGWVQMAIEKLAVA</sequence>
<dbReference type="STRING" id="1802438.A2571_02705"/>
<dbReference type="Proteomes" id="UP000177043">
    <property type="component" value="Unassembled WGS sequence"/>
</dbReference>
<gene>
    <name evidence="1" type="ORF">A2571_02705</name>
</gene>
<accession>A0A1G2QDJ2</accession>
<dbReference type="EMBL" id="MHTJ01000003">
    <property type="protein sequence ID" value="OHA58655.1"/>
    <property type="molecule type" value="Genomic_DNA"/>
</dbReference>